<dbReference type="PANTHER" id="PTHR10972">
    <property type="entry name" value="OXYSTEROL-BINDING PROTEIN-RELATED"/>
    <property type="match status" value="1"/>
</dbReference>
<keyword evidence="5" id="KW-0813">Transport</keyword>
<dbReference type="Proteomes" id="UP000298663">
    <property type="component" value="Unassembled WGS sequence"/>
</dbReference>
<dbReference type="InterPro" id="IPR037239">
    <property type="entry name" value="OSBP_sf"/>
</dbReference>
<dbReference type="PANTHER" id="PTHR10972:SF205">
    <property type="entry name" value="OXYSTEROL-BINDING PROTEIN 1"/>
    <property type="match status" value="1"/>
</dbReference>
<evidence type="ECO:0000256" key="5">
    <source>
        <dbReference type="RuleBase" id="RU003845"/>
    </source>
</evidence>
<organism evidence="7 8">
    <name type="scientific">Steinernema carpocapsae</name>
    <name type="common">Entomopathogenic nematode</name>
    <dbReference type="NCBI Taxonomy" id="34508"/>
    <lineage>
        <taxon>Eukaryota</taxon>
        <taxon>Metazoa</taxon>
        <taxon>Ecdysozoa</taxon>
        <taxon>Nematoda</taxon>
        <taxon>Chromadorea</taxon>
        <taxon>Rhabditida</taxon>
        <taxon>Tylenchina</taxon>
        <taxon>Panagrolaimomorpha</taxon>
        <taxon>Strongyloidoidea</taxon>
        <taxon>Steinernematidae</taxon>
        <taxon>Steinernema</taxon>
    </lineage>
</organism>
<evidence type="ECO:0000256" key="1">
    <source>
        <dbReference type="ARBA" id="ARBA00008842"/>
    </source>
</evidence>
<keyword evidence="8" id="KW-1185">Reference proteome</keyword>
<dbReference type="GO" id="GO:0005886">
    <property type="term" value="C:plasma membrane"/>
    <property type="evidence" value="ECO:0007669"/>
    <property type="project" value="TreeGrafter"/>
</dbReference>
<dbReference type="GO" id="GO:0097038">
    <property type="term" value="C:perinuclear endoplasmic reticulum"/>
    <property type="evidence" value="ECO:0007669"/>
    <property type="project" value="TreeGrafter"/>
</dbReference>
<sequence>MLINYAVSGFVPAAADSAGILRCHFEVSFRVATLRLRLCYLRRVQLSSKMWPMPKKLESRLRSAKRSVANRLRRRRKTQRSSSSDPNLHLTTALAHRLQLEDMDSQHSAESSPTEDLVFDDEALVDGIVRATLCAKMENLNLCNNLIEKHGELLVKAVNREAASGSVHRSTIDSLLVFKLTSQAMTKASSDITQFLTNETGRLDTLMKKDYKSRMAIENQNVELKLEILKLKNELSLKCLELAHKEDAVDSDLEDMFFDAASVIDFSPHRFDVSRISRRVKRTTSVSLARRLDLDDAGFKAVENNSETDSAVSNSLEPSPEALTRTAIRRSRVAERPASSLNYLSLMKNCIGKDLSRITMPRITEDLEYSSILDEASKMTNYLQQLSYVAVFAVSGYSSTALRTTKPFNPLLGETYECDRMADLGWKSIAEQVSHHPPASAMYAEGRNWNFRQNYTITTKIRGKTLNVMPVGSTYITFSDVGVTYSYSKVTTATTIANIVTGKMVTDNVGEITVTNDVDSCKCIIRFPEPGYFSRELPRKVTGEVFDEQGKIVYRISGKWDKEVRVIDENTKAEKTVWTCKELPEMWQKMHSFTKFEIELNEPESGVAPTDSRLRPDQRKMENGDFEAAAQIKEKLEECQRERGRQNEEAKKEHQPRWFAKKENKETGEFGYQFTGRYWECKEAGKWDQCLQIFDSATTAI</sequence>
<reference evidence="7 8" key="2">
    <citation type="journal article" date="2019" name="G3 (Bethesda)">
        <title>Hybrid Assembly of the Genome of the Entomopathogenic Nematode Steinernema carpocapsae Identifies the X-Chromosome.</title>
        <authorList>
            <person name="Serra L."/>
            <person name="Macchietto M."/>
            <person name="Macias-Munoz A."/>
            <person name="McGill C.J."/>
            <person name="Rodriguez I.M."/>
            <person name="Rodriguez B."/>
            <person name="Murad R."/>
            <person name="Mortazavi A."/>
        </authorList>
    </citation>
    <scope>NUCLEOTIDE SEQUENCE [LARGE SCALE GENOMIC DNA]</scope>
    <source>
        <strain evidence="7 8">ALL</strain>
    </source>
</reference>
<dbReference type="GO" id="GO:0005829">
    <property type="term" value="C:cytosol"/>
    <property type="evidence" value="ECO:0007669"/>
    <property type="project" value="TreeGrafter"/>
</dbReference>
<dbReference type="SUPFAM" id="SSF144000">
    <property type="entry name" value="Oxysterol-binding protein-like"/>
    <property type="match status" value="1"/>
</dbReference>
<gene>
    <name evidence="7" type="ORF">L596_027457</name>
</gene>
<keyword evidence="5" id="KW-0445">Lipid transport</keyword>
<protein>
    <recommendedName>
        <fullName evidence="5">Oxysterol-binding protein</fullName>
    </recommendedName>
</protein>
<dbReference type="Gene3D" id="3.30.70.3490">
    <property type="match status" value="1"/>
</dbReference>
<dbReference type="Gene3D" id="2.40.160.120">
    <property type="match status" value="1"/>
</dbReference>
<dbReference type="InterPro" id="IPR000648">
    <property type="entry name" value="Oxysterol-bd"/>
</dbReference>
<keyword evidence="3" id="KW-0446">Lipid-binding</keyword>
<evidence type="ECO:0000256" key="2">
    <source>
        <dbReference type="ARBA" id="ARBA00022553"/>
    </source>
</evidence>
<keyword evidence="2" id="KW-0597">Phosphoprotein</keyword>
<dbReference type="InterPro" id="IPR018494">
    <property type="entry name" value="Oxysterol-bd_CS"/>
</dbReference>
<dbReference type="EMBL" id="AZBU02000011">
    <property type="protein sequence ID" value="TKR60165.1"/>
    <property type="molecule type" value="Genomic_DNA"/>
</dbReference>
<proteinExistence type="inferred from homology"/>
<dbReference type="PROSITE" id="PS01013">
    <property type="entry name" value="OSBP"/>
    <property type="match status" value="1"/>
</dbReference>
<evidence type="ECO:0000313" key="7">
    <source>
        <dbReference type="EMBL" id="TKR60165.1"/>
    </source>
</evidence>
<dbReference type="FunFam" id="2.40.160.120:FF:000001">
    <property type="entry name" value="Oxysterol-binding protein"/>
    <property type="match status" value="1"/>
</dbReference>
<accession>A0A4V6XVM2</accession>
<feature type="region of interest" description="Disordered" evidence="6">
    <location>
        <begin position="65"/>
        <end position="88"/>
    </location>
</feature>
<dbReference type="OrthoDB" id="1854502at2759"/>
<reference evidence="7 8" key="1">
    <citation type="journal article" date="2015" name="Genome Biol.">
        <title>Comparative genomics of Steinernema reveals deeply conserved gene regulatory networks.</title>
        <authorList>
            <person name="Dillman A.R."/>
            <person name="Macchietto M."/>
            <person name="Porter C.F."/>
            <person name="Rogers A."/>
            <person name="Williams B."/>
            <person name="Antoshechkin I."/>
            <person name="Lee M.M."/>
            <person name="Goodwin Z."/>
            <person name="Lu X."/>
            <person name="Lewis E.E."/>
            <person name="Goodrich-Blair H."/>
            <person name="Stock S.P."/>
            <person name="Adams B.J."/>
            <person name="Sternberg P.W."/>
            <person name="Mortazavi A."/>
        </authorList>
    </citation>
    <scope>NUCLEOTIDE SEQUENCE [LARGE SCALE GENOMIC DNA]</scope>
    <source>
        <strain evidence="7 8">ALL</strain>
    </source>
</reference>
<comment type="caution">
    <text evidence="7">The sequence shown here is derived from an EMBL/GenBank/DDBJ whole genome shotgun (WGS) entry which is preliminary data.</text>
</comment>
<dbReference type="Pfam" id="PF01237">
    <property type="entry name" value="Oxysterol_BP"/>
    <property type="match status" value="1"/>
</dbReference>
<evidence type="ECO:0000256" key="6">
    <source>
        <dbReference type="SAM" id="MobiDB-lite"/>
    </source>
</evidence>
<evidence type="ECO:0000256" key="3">
    <source>
        <dbReference type="ARBA" id="ARBA00023121"/>
    </source>
</evidence>
<feature type="region of interest" description="Disordered" evidence="6">
    <location>
        <begin position="639"/>
        <end position="662"/>
    </location>
</feature>
<evidence type="ECO:0000256" key="4">
    <source>
        <dbReference type="RuleBase" id="RU003844"/>
    </source>
</evidence>
<dbReference type="GO" id="GO:0032934">
    <property type="term" value="F:sterol binding"/>
    <property type="evidence" value="ECO:0007669"/>
    <property type="project" value="TreeGrafter"/>
</dbReference>
<dbReference type="GO" id="GO:0120009">
    <property type="term" value="P:intermembrane lipid transfer"/>
    <property type="evidence" value="ECO:0007669"/>
    <property type="project" value="UniProtKB-ARBA"/>
</dbReference>
<dbReference type="AlphaFoldDB" id="A0A4V6XVM2"/>
<evidence type="ECO:0000313" key="8">
    <source>
        <dbReference type="Proteomes" id="UP000298663"/>
    </source>
</evidence>
<name>A0A4V6XVM2_STECR</name>
<comment type="similarity">
    <text evidence="1 4">Belongs to the OSBP family.</text>
</comment>